<dbReference type="Proteomes" id="UP000239181">
    <property type="component" value="Unassembled WGS sequence"/>
</dbReference>
<organism evidence="1 2">
    <name type="scientific">Pantoea coffeiphila</name>
    <dbReference type="NCBI Taxonomy" id="1465635"/>
    <lineage>
        <taxon>Bacteria</taxon>
        <taxon>Pseudomonadati</taxon>
        <taxon>Pseudomonadota</taxon>
        <taxon>Gammaproteobacteria</taxon>
        <taxon>Enterobacterales</taxon>
        <taxon>Erwiniaceae</taxon>
        <taxon>Pantoea</taxon>
    </lineage>
</organism>
<dbReference type="AlphaFoldDB" id="A0A2S9IFF4"/>
<evidence type="ECO:0000313" key="2">
    <source>
        <dbReference type="Proteomes" id="UP000239181"/>
    </source>
</evidence>
<protein>
    <submittedName>
        <fullName evidence="1">Uncharacterized protein</fullName>
    </submittedName>
</protein>
<sequence>MSFDNILRRFQRWKVVMIPGAKSYESWDDMVTSENFPEDARKKYKTHRTMAIDRTLKNPDYIHTMSEFGITVRYRVERWR</sequence>
<keyword evidence="2" id="KW-1185">Reference proteome</keyword>
<dbReference type="EMBL" id="PDET01000003">
    <property type="protein sequence ID" value="PRD16520.1"/>
    <property type="molecule type" value="Genomic_DNA"/>
</dbReference>
<reference evidence="1 2" key="1">
    <citation type="submission" date="2017-10" db="EMBL/GenBank/DDBJ databases">
        <title>Draft genome of two endophytic bacteria isolated from 'guarana' Paullinia cupana (Mart.) Ducke.</title>
        <authorList>
            <person name="Siqueira K.A."/>
            <person name="Liotti R.G."/>
            <person name="Mendes T.A."/>
            <person name="Soares M.A."/>
        </authorList>
    </citation>
    <scope>NUCLEOTIDE SEQUENCE [LARGE SCALE GENOMIC DNA]</scope>
    <source>
        <strain evidence="1 2">342</strain>
    </source>
</reference>
<evidence type="ECO:0000313" key="1">
    <source>
        <dbReference type="EMBL" id="PRD16520.1"/>
    </source>
</evidence>
<comment type="caution">
    <text evidence="1">The sequence shown here is derived from an EMBL/GenBank/DDBJ whole genome shotgun (WGS) entry which is preliminary data.</text>
</comment>
<name>A0A2S9IFF4_9GAMM</name>
<accession>A0A2S9IFF4</accession>
<proteinExistence type="predicted"/>
<gene>
    <name evidence="1" type="ORF">CQW29_06880</name>
</gene>